<reference evidence="2" key="2">
    <citation type="submission" date="2018-02" db="UniProtKB">
        <authorList>
            <consortium name="EnsemblPlants"/>
        </authorList>
    </citation>
    <scope>IDENTIFICATION</scope>
    <source>
        <strain evidence="2">Williams 82</strain>
    </source>
</reference>
<gene>
    <name evidence="1" type="ORF">GLYMA_19G180100</name>
</gene>
<keyword evidence="3" id="KW-1185">Reference proteome</keyword>
<dbReference type="EnsemblPlants" id="KRG95960">
    <property type="protein sequence ID" value="KRG95960"/>
    <property type="gene ID" value="GLYMA_19G180100"/>
</dbReference>
<dbReference type="Proteomes" id="UP000008827">
    <property type="component" value="Chromosome 19"/>
</dbReference>
<dbReference type="PaxDb" id="3847-GLYMA19G36405.1"/>
<evidence type="ECO:0000313" key="1">
    <source>
        <dbReference type="EMBL" id="KRG95960.1"/>
    </source>
</evidence>
<reference evidence="1" key="3">
    <citation type="submission" date="2018-07" db="EMBL/GenBank/DDBJ databases">
        <title>WGS assembly of Glycine max.</title>
        <authorList>
            <person name="Schmutz J."/>
            <person name="Cannon S."/>
            <person name="Schlueter J."/>
            <person name="Ma J."/>
            <person name="Mitros T."/>
            <person name="Nelson W."/>
            <person name="Hyten D."/>
            <person name="Song Q."/>
            <person name="Thelen J."/>
            <person name="Cheng J."/>
            <person name="Xu D."/>
            <person name="Hellsten U."/>
            <person name="May G."/>
            <person name="Yu Y."/>
            <person name="Sakurai T."/>
            <person name="Umezawa T."/>
            <person name="Bhattacharyya M."/>
            <person name="Sandhu D."/>
            <person name="Valliyodan B."/>
            <person name="Lindquist E."/>
            <person name="Peto M."/>
            <person name="Grant D."/>
            <person name="Shu S."/>
            <person name="Goodstein D."/>
            <person name="Barry K."/>
            <person name="Futrell-Griggs M."/>
            <person name="Abernathy B."/>
            <person name="Du J."/>
            <person name="Tian Z."/>
            <person name="Zhu L."/>
            <person name="Gill N."/>
            <person name="Joshi T."/>
            <person name="Libault M."/>
            <person name="Sethuraman A."/>
            <person name="Zhang X."/>
            <person name="Shinozaki K."/>
            <person name="Nguyen H."/>
            <person name="Wing R."/>
            <person name="Cregan P."/>
            <person name="Specht J."/>
            <person name="Grimwood J."/>
            <person name="Rokhsar D."/>
            <person name="Stacey G."/>
            <person name="Shoemaker R."/>
            <person name="Jackson S."/>
        </authorList>
    </citation>
    <scope>NUCLEOTIDE SEQUENCE</scope>
    <source>
        <tissue evidence="1">Callus</tissue>
    </source>
</reference>
<sequence>MLVLLNMESAMEVVLFSRGWYNECRSTISIEHSQHINMHYANCHFEPLGHMIDGGGCCSDMHPLLNDIGCSLCQFIFWFSKQLVSPIMQQFMAGIGVTLMILSFDVSL</sequence>
<proteinExistence type="predicted"/>
<reference evidence="1 2" key="1">
    <citation type="journal article" date="2010" name="Nature">
        <title>Genome sequence of the palaeopolyploid soybean.</title>
        <authorList>
            <person name="Schmutz J."/>
            <person name="Cannon S.B."/>
            <person name="Schlueter J."/>
            <person name="Ma J."/>
            <person name="Mitros T."/>
            <person name="Nelson W."/>
            <person name="Hyten D.L."/>
            <person name="Song Q."/>
            <person name="Thelen J.J."/>
            <person name="Cheng J."/>
            <person name="Xu D."/>
            <person name="Hellsten U."/>
            <person name="May G.D."/>
            <person name="Yu Y."/>
            <person name="Sakurai T."/>
            <person name="Umezawa T."/>
            <person name="Bhattacharyya M.K."/>
            <person name="Sandhu D."/>
            <person name="Valliyodan B."/>
            <person name="Lindquist E."/>
            <person name="Peto M."/>
            <person name="Grant D."/>
            <person name="Shu S."/>
            <person name="Goodstein D."/>
            <person name="Barry K."/>
            <person name="Futrell-Griggs M."/>
            <person name="Abernathy B."/>
            <person name="Du J."/>
            <person name="Tian Z."/>
            <person name="Zhu L."/>
            <person name="Gill N."/>
            <person name="Joshi T."/>
            <person name="Libault M."/>
            <person name="Sethuraman A."/>
            <person name="Zhang X.-C."/>
            <person name="Shinozaki K."/>
            <person name="Nguyen H.T."/>
            <person name="Wing R.A."/>
            <person name="Cregan P."/>
            <person name="Specht J."/>
            <person name="Grimwood J."/>
            <person name="Rokhsar D."/>
            <person name="Stacey G."/>
            <person name="Shoemaker R.C."/>
            <person name="Jackson S.A."/>
        </authorList>
    </citation>
    <scope>NUCLEOTIDE SEQUENCE [LARGE SCALE GENOMIC DNA]</scope>
    <source>
        <strain evidence="2">cv. Williams 82</strain>
        <tissue evidence="1">Callus</tissue>
    </source>
</reference>
<protein>
    <submittedName>
        <fullName evidence="1 2">Uncharacterized protein</fullName>
    </submittedName>
</protein>
<dbReference type="AlphaFoldDB" id="K7MZ03"/>
<organism evidence="1">
    <name type="scientific">Glycine max</name>
    <name type="common">Soybean</name>
    <name type="synonym">Glycine hispida</name>
    <dbReference type="NCBI Taxonomy" id="3847"/>
    <lineage>
        <taxon>Eukaryota</taxon>
        <taxon>Viridiplantae</taxon>
        <taxon>Streptophyta</taxon>
        <taxon>Embryophyta</taxon>
        <taxon>Tracheophyta</taxon>
        <taxon>Spermatophyta</taxon>
        <taxon>Magnoliopsida</taxon>
        <taxon>eudicotyledons</taxon>
        <taxon>Gunneridae</taxon>
        <taxon>Pentapetalae</taxon>
        <taxon>rosids</taxon>
        <taxon>fabids</taxon>
        <taxon>Fabales</taxon>
        <taxon>Fabaceae</taxon>
        <taxon>Papilionoideae</taxon>
        <taxon>50 kb inversion clade</taxon>
        <taxon>NPAAA clade</taxon>
        <taxon>indigoferoid/millettioid clade</taxon>
        <taxon>Phaseoleae</taxon>
        <taxon>Glycine</taxon>
        <taxon>Glycine subgen. Soja</taxon>
    </lineage>
</organism>
<accession>K7MZ03</accession>
<dbReference type="EMBL" id="CM000852">
    <property type="protein sequence ID" value="KRG95960.1"/>
    <property type="molecule type" value="Genomic_DNA"/>
</dbReference>
<evidence type="ECO:0000313" key="3">
    <source>
        <dbReference type="Proteomes" id="UP000008827"/>
    </source>
</evidence>
<dbReference type="HOGENOM" id="CLU_2201793_0_0_1"/>
<evidence type="ECO:0000313" key="2">
    <source>
        <dbReference type="EnsemblPlants" id="KRG95960"/>
    </source>
</evidence>
<name>K7MZ03_SOYBN</name>
<dbReference type="InParanoid" id="K7MZ03"/>
<dbReference type="Gramene" id="KRG95960">
    <property type="protein sequence ID" value="KRG95960"/>
    <property type="gene ID" value="GLYMA_19G180100"/>
</dbReference>